<dbReference type="EMBL" id="FXAO01000015">
    <property type="protein sequence ID" value="SMG52795.1"/>
    <property type="molecule type" value="Genomic_DNA"/>
</dbReference>
<reference evidence="4" key="1">
    <citation type="submission" date="2017-04" db="EMBL/GenBank/DDBJ databases">
        <authorList>
            <person name="Varghese N."/>
            <person name="Submissions S."/>
        </authorList>
    </citation>
    <scope>NUCLEOTIDE SEQUENCE [LARGE SCALE GENOMIC DNA]</scope>
    <source>
        <strain evidence="4">DSM 19835</strain>
    </source>
</reference>
<keyword evidence="1" id="KW-0812">Transmembrane</keyword>
<dbReference type="AlphaFoldDB" id="A0A1X7LG81"/>
<dbReference type="OrthoDB" id="1421172at2"/>
<keyword evidence="4" id="KW-1185">Reference proteome</keyword>
<evidence type="ECO:0000259" key="2">
    <source>
        <dbReference type="Pfam" id="PF07766"/>
    </source>
</evidence>
<gene>
    <name evidence="3" type="ORF">SAMN03080602_04315</name>
</gene>
<evidence type="ECO:0000313" key="4">
    <source>
        <dbReference type="Proteomes" id="UP000193420"/>
    </source>
</evidence>
<protein>
    <submittedName>
        <fullName evidence="3">LETM1-like protein</fullName>
    </submittedName>
</protein>
<proteinExistence type="predicted"/>
<dbReference type="STRING" id="188872.SAMN03080602_04315"/>
<dbReference type="RefSeq" id="WP_085500955.1">
    <property type="nucleotide sequence ID" value="NZ_FXAO01000015.1"/>
</dbReference>
<dbReference type="InterPro" id="IPR033122">
    <property type="entry name" value="LETM1-like_RBD"/>
</dbReference>
<dbReference type="Proteomes" id="UP000193420">
    <property type="component" value="Unassembled WGS sequence"/>
</dbReference>
<name>A0A1X7LG81_9FLAO</name>
<keyword evidence="1" id="KW-1133">Transmembrane helix</keyword>
<organism evidence="3 4">
    <name type="scientific">Arenibacter troitsensis</name>
    <dbReference type="NCBI Taxonomy" id="188872"/>
    <lineage>
        <taxon>Bacteria</taxon>
        <taxon>Pseudomonadati</taxon>
        <taxon>Bacteroidota</taxon>
        <taxon>Flavobacteriia</taxon>
        <taxon>Flavobacteriales</taxon>
        <taxon>Flavobacteriaceae</taxon>
        <taxon>Arenibacter</taxon>
    </lineage>
</organism>
<accession>A0A1X7LG81</accession>
<dbReference type="NCBIfam" id="NF040639">
    <property type="entry name" value="LETM1_rel_film"/>
    <property type="match status" value="1"/>
</dbReference>
<dbReference type="GO" id="GO:0043022">
    <property type="term" value="F:ribosome binding"/>
    <property type="evidence" value="ECO:0007669"/>
    <property type="project" value="InterPro"/>
</dbReference>
<keyword evidence="1" id="KW-0472">Membrane</keyword>
<sequence length="395" mass="45466">MNPSASGWIDKFGYLVKDNHDYFSSFQELYALLKSTGFVYGINLDIPSFITKEVPLTEDEKAKINLITALYFTYKLKNKESDFEAFLGYILMFYKDLGINRISFFNKFLTGKKTSSKLENLLNSRIYLEDNVISKTFNNIITNSLLFIDVLSFKRYLEGETFIKEYAQQLEHITINITYHTLNSKEKNKSDERLAQLFASSLTFIESVKQDFDGSYRNELVNKYSSSENSYFLDVACLTVWEDQSLDYTESEFIFGLGTDLGFDQNEIAKSLRDVTGFFQLNADKIPHLKDHNLAVQFYDSMSKIVNKLILRNSKRLQKELSESKELVTLLSKSTVKDLSPEEKKKVQNQLLDIFKSIPSLAIFILPGGAVLLPIFIKLIPKLLPSSFDDNRVEE</sequence>
<feature type="domain" description="Letm1 RBD" evidence="2">
    <location>
        <begin position="339"/>
        <end position="392"/>
    </location>
</feature>
<feature type="transmembrane region" description="Helical" evidence="1">
    <location>
        <begin position="358"/>
        <end position="377"/>
    </location>
</feature>
<evidence type="ECO:0000256" key="1">
    <source>
        <dbReference type="SAM" id="Phobius"/>
    </source>
</evidence>
<evidence type="ECO:0000313" key="3">
    <source>
        <dbReference type="EMBL" id="SMG52795.1"/>
    </source>
</evidence>
<dbReference type="Pfam" id="PF07766">
    <property type="entry name" value="LETM1_RBD"/>
    <property type="match status" value="1"/>
</dbReference>